<keyword evidence="1" id="KW-0539">Nucleus</keyword>
<organism evidence="4 5">
    <name type="scientific">Verruconis gallopava</name>
    <dbReference type="NCBI Taxonomy" id="253628"/>
    <lineage>
        <taxon>Eukaryota</taxon>
        <taxon>Fungi</taxon>
        <taxon>Dikarya</taxon>
        <taxon>Ascomycota</taxon>
        <taxon>Pezizomycotina</taxon>
        <taxon>Dothideomycetes</taxon>
        <taxon>Pleosporomycetidae</taxon>
        <taxon>Venturiales</taxon>
        <taxon>Sympoventuriaceae</taxon>
        <taxon>Verruconis</taxon>
    </lineage>
</organism>
<feature type="compositionally biased region" description="Basic and acidic residues" evidence="2">
    <location>
        <begin position="273"/>
        <end position="325"/>
    </location>
</feature>
<dbReference type="CDD" id="cd00067">
    <property type="entry name" value="GAL4"/>
    <property type="match status" value="1"/>
</dbReference>
<dbReference type="InterPro" id="IPR036864">
    <property type="entry name" value="Zn2-C6_fun-type_DNA-bd_sf"/>
</dbReference>
<dbReference type="Pfam" id="PF00172">
    <property type="entry name" value="Zn_clus"/>
    <property type="match status" value="1"/>
</dbReference>
<feature type="region of interest" description="Disordered" evidence="2">
    <location>
        <begin position="339"/>
        <end position="379"/>
    </location>
</feature>
<dbReference type="Proteomes" id="UP000053259">
    <property type="component" value="Unassembled WGS sequence"/>
</dbReference>
<feature type="region of interest" description="Disordered" evidence="2">
    <location>
        <begin position="499"/>
        <end position="595"/>
    </location>
</feature>
<feature type="compositionally biased region" description="Low complexity" evidence="2">
    <location>
        <begin position="540"/>
        <end position="553"/>
    </location>
</feature>
<dbReference type="STRING" id="253628.A0A0D1XJA2"/>
<dbReference type="AlphaFoldDB" id="A0A0D1XJA2"/>
<dbReference type="HOGENOM" id="CLU_442924_0_0_1"/>
<evidence type="ECO:0000259" key="3">
    <source>
        <dbReference type="PROSITE" id="PS50048"/>
    </source>
</evidence>
<reference evidence="4 5" key="1">
    <citation type="submission" date="2015-01" db="EMBL/GenBank/DDBJ databases">
        <title>The Genome Sequence of Ochroconis gallopava CBS43764.</title>
        <authorList>
            <consortium name="The Broad Institute Genomics Platform"/>
            <person name="Cuomo C."/>
            <person name="de Hoog S."/>
            <person name="Gorbushina A."/>
            <person name="Stielow B."/>
            <person name="Teixiera M."/>
            <person name="Abouelleil A."/>
            <person name="Chapman S.B."/>
            <person name="Priest M."/>
            <person name="Young S.K."/>
            <person name="Wortman J."/>
            <person name="Nusbaum C."/>
            <person name="Birren B."/>
        </authorList>
    </citation>
    <scope>NUCLEOTIDE SEQUENCE [LARGE SCALE GENOMIC DNA]</scope>
    <source>
        <strain evidence="4 5">CBS 43764</strain>
    </source>
</reference>
<feature type="compositionally biased region" description="Polar residues" evidence="2">
    <location>
        <begin position="554"/>
        <end position="568"/>
    </location>
</feature>
<feature type="compositionally biased region" description="Low complexity" evidence="2">
    <location>
        <begin position="344"/>
        <end position="355"/>
    </location>
</feature>
<dbReference type="EMBL" id="KN847549">
    <property type="protein sequence ID" value="KIW02376.1"/>
    <property type="molecule type" value="Genomic_DNA"/>
</dbReference>
<keyword evidence="5" id="KW-1185">Reference proteome</keyword>
<dbReference type="InterPro" id="IPR001138">
    <property type="entry name" value="Zn2Cys6_DnaBD"/>
</dbReference>
<dbReference type="PROSITE" id="PS50048">
    <property type="entry name" value="ZN2_CY6_FUNGAL_2"/>
    <property type="match status" value="1"/>
</dbReference>
<evidence type="ECO:0000313" key="5">
    <source>
        <dbReference type="Proteomes" id="UP000053259"/>
    </source>
</evidence>
<dbReference type="GeneID" id="27314171"/>
<feature type="domain" description="Zn(2)-C6 fungal-type" evidence="3">
    <location>
        <begin position="380"/>
        <end position="410"/>
    </location>
</feature>
<evidence type="ECO:0000256" key="1">
    <source>
        <dbReference type="ARBA" id="ARBA00023242"/>
    </source>
</evidence>
<evidence type="ECO:0000313" key="4">
    <source>
        <dbReference type="EMBL" id="KIW02376.1"/>
    </source>
</evidence>
<dbReference type="OrthoDB" id="3251668at2759"/>
<dbReference type="Gene3D" id="4.10.240.10">
    <property type="entry name" value="Zn(2)-C6 fungal-type DNA-binding domain"/>
    <property type="match status" value="1"/>
</dbReference>
<feature type="region of interest" description="Disordered" evidence="2">
    <location>
        <begin position="259"/>
        <end position="325"/>
    </location>
</feature>
<dbReference type="VEuPathDB" id="FungiDB:PV09_06198"/>
<feature type="region of interest" description="Disordered" evidence="2">
    <location>
        <begin position="1"/>
        <end position="57"/>
    </location>
</feature>
<evidence type="ECO:0000256" key="2">
    <source>
        <dbReference type="SAM" id="MobiDB-lite"/>
    </source>
</evidence>
<feature type="compositionally biased region" description="Polar residues" evidence="2">
    <location>
        <begin position="577"/>
        <end position="592"/>
    </location>
</feature>
<gene>
    <name evidence="4" type="ORF">PV09_06198</name>
</gene>
<protein>
    <recommendedName>
        <fullName evidence="3">Zn(2)-C6 fungal-type domain-containing protein</fullName>
    </recommendedName>
</protein>
<feature type="compositionally biased region" description="Pro residues" evidence="2">
    <location>
        <begin position="504"/>
        <end position="514"/>
    </location>
</feature>
<feature type="compositionally biased region" description="Polar residues" evidence="2">
    <location>
        <begin position="1"/>
        <end position="40"/>
    </location>
</feature>
<dbReference type="SMART" id="SM00066">
    <property type="entry name" value="GAL4"/>
    <property type="match status" value="1"/>
</dbReference>
<sequence length="617" mass="69036">MATSVAVHSQQGFQTLEHQQPHPTSQLPSVTTHGNPVWQNPNPPLPRGRAPRDPQAVTTKLQCSTLADMEAKLRDYLNNPPAPPEHCTCELTLWAGASFLVKLDYVPPNLRGNQQPQDMGMLQAVADFNDPRPQAGTTEGRETALSVLDALQELSDPKETMKRQRAISKVCVAAVQKTDGYRYSFHNSWRSGEDNAYRFSYYCNDSLLNKDRVANGKSGSQGKRATKPVYDCKGVLSIKFSATRQCIDVVYRHIPCHETYEDRAPPPRKNSKRRAEWEAKNPDRVKAPKRESSGASEQAREPPQKKKKKNDVNEPAKSTEAELREQSMISLLELMRPEEKKVEAPAAQTPTASSSMQNAPVAPAAAQKTPSRRQPKSAVQCAICVSRRTKCDGAKPKCRPCAEKNWPCFYQPEQASSSIAAKGSHTSPQIQSNSVPTFDTMQQGELTALTLASQNEDLQKEIASVRQDQLTAQKEAYELKAQLAEMRKQIESLKAENNRLNTPQPQPIQQPPPLQQQSTMNSSMNLGHERSRSTQHHHIPSTPQQPSYSPYQPNTHQMYHHSQQNQAAHSRAHGQPVYQTNDNRPQPQNAWNQGLYGPYQQQHSMLPSAHNMMSGYR</sequence>
<dbReference type="GO" id="GO:0008270">
    <property type="term" value="F:zinc ion binding"/>
    <property type="evidence" value="ECO:0007669"/>
    <property type="project" value="InterPro"/>
</dbReference>
<name>A0A0D1XJA2_9PEZI</name>
<dbReference type="GO" id="GO:0000981">
    <property type="term" value="F:DNA-binding transcription factor activity, RNA polymerase II-specific"/>
    <property type="evidence" value="ECO:0007669"/>
    <property type="project" value="InterPro"/>
</dbReference>
<dbReference type="RefSeq" id="XP_016212245.1">
    <property type="nucleotide sequence ID" value="XM_016359797.1"/>
</dbReference>
<proteinExistence type="predicted"/>
<dbReference type="InParanoid" id="A0A0D1XJA2"/>
<dbReference type="SUPFAM" id="SSF57701">
    <property type="entry name" value="Zn2/Cys6 DNA-binding domain"/>
    <property type="match status" value="1"/>
</dbReference>
<accession>A0A0D1XJA2</accession>